<proteinExistence type="predicted"/>
<gene>
    <name evidence="1" type="ORF">D5H75_28130</name>
</gene>
<evidence type="ECO:0000313" key="2">
    <source>
        <dbReference type="Proteomes" id="UP000265768"/>
    </source>
</evidence>
<sequence>MACTPRLPAEAGGRWRTRAPREPIPRTARAVLGLRNDSGGASLTVTVTVRAPGGEESTRETTLKPRTWAEVTYPADFRRGRGGHAPARLARGTHTVLWHASGGRLISCDGFVVK</sequence>
<dbReference type="Proteomes" id="UP000265768">
    <property type="component" value="Unassembled WGS sequence"/>
</dbReference>
<dbReference type="AlphaFoldDB" id="A0A3A4A834"/>
<organism evidence="1 2">
    <name type="scientific">Bailinhaonella thermotolerans</name>
    <dbReference type="NCBI Taxonomy" id="1070861"/>
    <lineage>
        <taxon>Bacteria</taxon>
        <taxon>Bacillati</taxon>
        <taxon>Actinomycetota</taxon>
        <taxon>Actinomycetes</taxon>
        <taxon>Streptosporangiales</taxon>
        <taxon>Streptosporangiaceae</taxon>
        <taxon>Bailinhaonella</taxon>
    </lineage>
</organism>
<name>A0A3A4A834_9ACTN</name>
<protein>
    <submittedName>
        <fullName evidence="1">Uncharacterized protein</fullName>
    </submittedName>
</protein>
<comment type="caution">
    <text evidence="1">The sequence shown here is derived from an EMBL/GenBank/DDBJ whole genome shotgun (WGS) entry which is preliminary data.</text>
</comment>
<accession>A0A3A4A834</accession>
<reference evidence="1 2" key="1">
    <citation type="submission" date="2018-09" db="EMBL/GenBank/DDBJ databases">
        <title>YIM 75507 draft genome.</title>
        <authorList>
            <person name="Tang S."/>
            <person name="Feng Y."/>
        </authorList>
    </citation>
    <scope>NUCLEOTIDE SEQUENCE [LARGE SCALE GENOMIC DNA]</scope>
    <source>
        <strain evidence="1 2">YIM 75507</strain>
    </source>
</reference>
<evidence type="ECO:0000313" key="1">
    <source>
        <dbReference type="EMBL" id="RJL25196.1"/>
    </source>
</evidence>
<dbReference type="EMBL" id="QZEY01000013">
    <property type="protein sequence ID" value="RJL25196.1"/>
    <property type="molecule type" value="Genomic_DNA"/>
</dbReference>
<keyword evidence="2" id="KW-1185">Reference proteome</keyword>